<accession>X8AET2</accession>
<dbReference type="InterPro" id="IPR006680">
    <property type="entry name" value="Amidohydro-rel"/>
</dbReference>
<dbReference type="Gene3D" id="3.20.20.140">
    <property type="entry name" value="Metal-dependent hydrolases"/>
    <property type="match status" value="1"/>
</dbReference>
<dbReference type="EMBL" id="JAOB01000060">
    <property type="protein sequence ID" value="EUA30417.1"/>
    <property type="molecule type" value="Genomic_DNA"/>
</dbReference>
<dbReference type="PANTHER" id="PTHR43135">
    <property type="entry name" value="ALPHA-D-RIBOSE 1-METHYLPHOSPHONATE 5-TRIPHOSPHATE DIPHOSPHATASE"/>
    <property type="match status" value="1"/>
</dbReference>
<dbReference type="PATRIC" id="fig|1299334.3.peg.6348"/>
<evidence type="ECO:0000259" key="1">
    <source>
        <dbReference type="Pfam" id="PF01979"/>
    </source>
</evidence>
<comment type="caution">
    <text evidence="2">The sequence shown here is derived from an EMBL/GenBank/DDBJ whole genome shotgun (WGS) entry which is preliminary data.</text>
</comment>
<dbReference type="AlphaFoldDB" id="X8AET2"/>
<name>X8AET2_MYCXE</name>
<dbReference type="PANTHER" id="PTHR43135:SF3">
    <property type="entry name" value="ALPHA-D-RIBOSE 1-METHYLPHOSPHONATE 5-TRIPHOSPHATE DIPHOSPHATASE"/>
    <property type="match status" value="1"/>
</dbReference>
<dbReference type="SUPFAM" id="SSF51556">
    <property type="entry name" value="Metallo-dependent hydrolases"/>
    <property type="match status" value="1"/>
</dbReference>
<protein>
    <submittedName>
        <fullName evidence="2">Amidohydrolase family protein</fullName>
    </submittedName>
</protein>
<feature type="domain" description="Amidohydrolase-related" evidence="1">
    <location>
        <begin position="1"/>
        <end position="137"/>
    </location>
</feature>
<evidence type="ECO:0000313" key="2">
    <source>
        <dbReference type="EMBL" id="EUA30417.1"/>
    </source>
</evidence>
<proteinExistence type="predicted"/>
<dbReference type="InterPro" id="IPR032466">
    <property type="entry name" value="Metal_Hydrolase"/>
</dbReference>
<dbReference type="GO" id="GO:0016787">
    <property type="term" value="F:hydrolase activity"/>
    <property type="evidence" value="ECO:0007669"/>
    <property type="project" value="UniProtKB-KW"/>
</dbReference>
<sequence>MVRHGTFLVTTRRLADAMDVSHAPPELQAKAAEMFPRARKSVVAAYEAGVKIAVGTDAPAIPHGRNADELVTLVNLGLPPVAVLRAATITAAELIDVTDRGRLAEGLLADIIAVPGNPLQDITVTQDVRFVMKGGKVYANKN</sequence>
<dbReference type="Pfam" id="PF01979">
    <property type="entry name" value="Amidohydro_1"/>
    <property type="match status" value="1"/>
</dbReference>
<gene>
    <name evidence="2" type="ORF">I553_4674</name>
</gene>
<dbReference type="InterPro" id="IPR051781">
    <property type="entry name" value="Metallo-dep_Hydrolase"/>
</dbReference>
<reference evidence="2" key="1">
    <citation type="submission" date="2014-01" db="EMBL/GenBank/DDBJ databases">
        <authorList>
            <person name="Brown-Elliot B."/>
            <person name="Wallace R."/>
            <person name="Lenaerts A."/>
            <person name="Ordway D."/>
            <person name="DeGroote M.A."/>
            <person name="Parker T."/>
            <person name="Sizemore C."/>
            <person name="Tallon L.J."/>
            <person name="Sadzewicz L.K."/>
            <person name="Sengamalay N."/>
            <person name="Fraser C.M."/>
            <person name="Hine E."/>
            <person name="Shefchek K.A."/>
            <person name="Das S.P."/>
            <person name="Tettelin H."/>
        </authorList>
    </citation>
    <scope>NUCLEOTIDE SEQUENCE [LARGE SCALE GENOMIC DNA]</scope>
    <source>
        <strain evidence="2">4042</strain>
    </source>
</reference>
<organism evidence="2">
    <name type="scientific">Mycobacterium xenopi 4042</name>
    <dbReference type="NCBI Taxonomy" id="1299334"/>
    <lineage>
        <taxon>Bacteria</taxon>
        <taxon>Bacillati</taxon>
        <taxon>Actinomycetota</taxon>
        <taxon>Actinomycetes</taxon>
        <taxon>Mycobacteriales</taxon>
        <taxon>Mycobacteriaceae</taxon>
        <taxon>Mycobacterium</taxon>
    </lineage>
</organism>
<keyword evidence="2" id="KW-0378">Hydrolase</keyword>